<proteinExistence type="predicted"/>
<keyword evidence="1" id="KW-1133">Transmembrane helix</keyword>
<dbReference type="Proteomes" id="UP000729402">
    <property type="component" value="Unassembled WGS sequence"/>
</dbReference>
<reference evidence="3" key="1">
    <citation type="journal article" date="2021" name="bioRxiv">
        <title>Whole Genome Assembly and Annotation of Northern Wild Rice, Zizania palustris L., Supports a Whole Genome Duplication in the Zizania Genus.</title>
        <authorList>
            <person name="Haas M."/>
            <person name="Kono T."/>
            <person name="Macchietto M."/>
            <person name="Millas R."/>
            <person name="McGilp L."/>
            <person name="Shao M."/>
            <person name="Duquette J."/>
            <person name="Hirsch C.N."/>
            <person name="Kimball J."/>
        </authorList>
    </citation>
    <scope>NUCLEOTIDE SEQUENCE</scope>
    <source>
        <tissue evidence="3">Fresh leaf tissue</tissue>
    </source>
</reference>
<dbReference type="PANTHER" id="PTHR33889">
    <property type="entry name" value="OS04G0681850 PROTEIN"/>
    <property type="match status" value="1"/>
</dbReference>
<evidence type="ECO:0000313" key="4">
    <source>
        <dbReference type="Proteomes" id="UP000729402"/>
    </source>
</evidence>
<gene>
    <name evidence="3" type="ORF">GUJ93_ZPchr0002g26566</name>
</gene>
<protein>
    <recommendedName>
        <fullName evidence="2">DUF7769 domain-containing protein</fullName>
    </recommendedName>
</protein>
<keyword evidence="4" id="KW-1185">Reference proteome</keyword>
<sequence>MAMNIQVEQNIFADFDLNLEPPSEDAIGFDLNLEAPHDGLDLNLPPEDDHHNTFQSGLDLNVEPCLTVARRKELSNEDRKRIYQTLLTRSTNGKLMKHVTKDVAEQFEVHIRTVQRIWDQVEILLLLLLVVVVLILLVDVVLIILHGKLAASMLLLLHETIAACS</sequence>
<keyword evidence="1" id="KW-0472">Membrane</keyword>
<organism evidence="3 4">
    <name type="scientific">Zizania palustris</name>
    <name type="common">Northern wild rice</name>
    <dbReference type="NCBI Taxonomy" id="103762"/>
    <lineage>
        <taxon>Eukaryota</taxon>
        <taxon>Viridiplantae</taxon>
        <taxon>Streptophyta</taxon>
        <taxon>Embryophyta</taxon>
        <taxon>Tracheophyta</taxon>
        <taxon>Spermatophyta</taxon>
        <taxon>Magnoliopsida</taxon>
        <taxon>Liliopsida</taxon>
        <taxon>Poales</taxon>
        <taxon>Poaceae</taxon>
        <taxon>BOP clade</taxon>
        <taxon>Oryzoideae</taxon>
        <taxon>Oryzeae</taxon>
        <taxon>Zizaniinae</taxon>
        <taxon>Zizania</taxon>
    </lineage>
</organism>
<dbReference type="EMBL" id="JAAALK010000287">
    <property type="protein sequence ID" value="KAG8060701.1"/>
    <property type="molecule type" value="Genomic_DNA"/>
</dbReference>
<evidence type="ECO:0000256" key="1">
    <source>
        <dbReference type="SAM" id="Phobius"/>
    </source>
</evidence>
<dbReference type="PANTHER" id="PTHR33889:SF1">
    <property type="entry name" value="OS03G0834800 PROTEIN"/>
    <property type="match status" value="1"/>
</dbReference>
<dbReference type="InterPro" id="IPR056671">
    <property type="entry name" value="DUF7769"/>
</dbReference>
<feature type="transmembrane region" description="Helical" evidence="1">
    <location>
        <begin position="123"/>
        <end position="145"/>
    </location>
</feature>
<accession>A0A8J5RV49</accession>
<dbReference type="AlphaFoldDB" id="A0A8J5RV49"/>
<evidence type="ECO:0000259" key="2">
    <source>
        <dbReference type="Pfam" id="PF24964"/>
    </source>
</evidence>
<comment type="caution">
    <text evidence="3">The sequence shown here is derived from an EMBL/GenBank/DDBJ whole genome shotgun (WGS) entry which is preliminary data.</text>
</comment>
<reference evidence="3" key="2">
    <citation type="submission" date="2021-02" db="EMBL/GenBank/DDBJ databases">
        <authorList>
            <person name="Kimball J.A."/>
            <person name="Haas M.W."/>
            <person name="Macchietto M."/>
            <person name="Kono T."/>
            <person name="Duquette J."/>
            <person name="Shao M."/>
        </authorList>
    </citation>
    <scope>NUCLEOTIDE SEQUENCE</scope>
    <source>
        <tissue evidence="3">Fresh leaf tissue</tissue>
    </source>
</reference>
<feature type="domain" description="DUF7769" evidence="2">
    <location>
        <begin position="74"/>
        <end position="121"/>
    </location>
</feature>
<name>A0A8J5RV49_ZIZPA</name>
<evidence type="ECO:0000313" key="3">
    <source>
        <dbReference type="EMBL" id="KAG8060701.1"/>
    </source>
</evidence>
<keyword evidence="1" id="KW-0812">Transmembrane</keyword>
<dbReference type="OrthoDB" id="1739492at2759"/>
<dbReference type="Pfam" id="PF24964">
    <property type="entry name" value="DUF7769"/>
    <property type="match status" value="1"/>
</dbReference>